<dbReference type="InterPro" id="IPR037883">
    <property type="entry name" value="Knr4/Smi1-like_sf"/>
</dbReference>
<evidence type="ECO:0000313" key="2">
    <source>
        <dbReference type="EMBL" id="PTD07658.1"/>
    </source>
</evidence>
<name>A0A2T4GVT4_FUSCU</name>
<dbReference type="OMA" id="KIAMWWR"/>
<gene>
    <name evidence="2" type="ORF">FCULG_00006116</name>
</gene>
<keyword evidence="3" id="KW-1185">Reference proteome</keyword>
<sequence>MSIDSDQNRLEFLLRHIDDEPAIADHHSLAEVIQAIAQTAVNFAVIGQVDGATKLLETLVNRGIDPFNYCDTCYPYLKPCMYFAWEANSSWPSWIPQEERTEEKLLEMEHEGRKIWLQRFSQEWEVTEETARKALDMAYNGLTTELPNYNGTLAGQVAVVEKMSQDGIFSYSASPNGPMSIRYSKIAMWWRQGVFPYPYVQLYRTAGLMIALDIYARLNQNIEARDVFDKICGRIVAYEMIEQLACSRLAWSKFILTPQQLILEMLNIHPAKVRPAISRAVQMAQNRLENGPRRRYLNQSIGELVRTISKNTFENCPYDALDIYRPSDELRPRPDSTDGLLRQGCSSADIAVLEKRLEISLPEEYKEFLTVTNGLEAIWNGQNALHYLAKAEDVCWHDLDFLEGNEIPLLRDDEPQPHAGNMLSWPIPESLRCIYLSGHLDQHEATAHLFLIGPDIVQPAKDYFFSAYQERNESQRSELDNLVQETYGSVDVFRDLEYVLMCWTPWDLRYCPFKGIRDFLEQMAEASLQKNQDWLNVFEPRFRRLMKNDE</sequence>
<dbReference type="EMBL" id="PVEM01000006">
    <property type="protein sequence ID" value="PTD07658.1"/>
    <property type="molecule type" value="Genomic_DNA"/>
</dbReference>
<dbReference type="SMART" id="SM00860">
    <property type="entry name" value="SMI1_KNR4"/>
    <property type="match status" value="1"/>
</dbReference>
<dbReference type="AlphaFoldDB" id="A0A2T4GVT4"/>
<dbReference type="OrthoDB" id="2788868at2759"/>
<organism evidence="2 3">
    <name type="scientific">Fusarium culmorum</name>
    <dbReference type="NCBI Taxonomy" id="5516"/>
    <lineage>
        <taxon>Eukaryota</taxon>
        <taxon>Fungi</taxon>
        <taxon>Dikarya</taxon>
        <taxon>Ascomycota</taxon>
        <taxon>Pezizomycotina</taxon>
        <taxon>Sordariomycetes</taxon>
        <taxon>Hypocreomycetidae</taxon>
        <taxon>Hypocreales</taxon>
        <taxon>Nectriaceae</taxon>
        <taxon>Fusarium</taxon>
    </lineage>
</organism>
<evidence type="ECO:0000313" key="3">
    <source>
        <dbReference type="Proteomes" id="UP000241587"/>
    </source>
</evidence>
<reference evidence="2 3" key="1">
    <citation type="submission" date="2018-02" db="EMBL/GenBank/DDBJ databases">
        <title>Fusarium culmorum secondary metabolites in fungal-bacterial-plant interactions.</title>
        <authorList>
            <person name="Schmidt R."/>
        </authorList>
    </citation>
    <scope>NUCLEOTIDE SEQUENCE [LARGE SCALE GENOMIC DNA]</scope>
    <source>
        <strain evidence="2 3">PV</strain>
    </source>
</reference>
<dbReference type="Proteomes" id="UP000241587">
    <property type="component" value="Unassembled WGS sequence"/>
</dbReference>
<dbReference type="Pfam" id="PF09346">
    <property type="entry name" value="SMI1_KNR4"/>
    <property type="match status" value="1"/>
</dbReference>
<protein>
    <recommendedName>
        <fullName evidence="1">Knr4/Smi1-like domain-containing protein</fullName>
    </recommendedName>
</protein>
<accession>A0A2T4GVT4</accession>
<proteinExistence type="predicted"/>
<comment type="caution">
    <text evidence="2">The sequence shown here is derived from an EMBL/GenBank/DDBJ whole genome shotgun (WGS) entry which is preliminary data.</text>
</comment>
<dbReference type="SUPFAM" id="SSF160631">
    <property type="entry name" value="SMI1/KNR4-like"/>
    <property type="match status" value="1"/>
</dbReference>
<dbReference type="InterPro" id="IPR018958">
    <property type="entry name" value="Knr4/Smi1-like_dom"/>
</dbReference>
<evidence type="ECO:0000259" key="1">
    <source>
        <dbReference type="SMART" id="SM00860"/>
    </source>
</evidence>
<feature type="domain" description="Knr4/Smi1-like" evidence="1">
    <location>
        <begin position="344"/>
        <end position="522"/>
    </location>
</feature>
<dbReference type="Gene3D" id="3.40.1580.10">
    <property type="entry name" value="SMI1/KNR4-like"/>
    <property type="match status" value="1"/>
</dbReference>